<keyword evidence="3" id="KW-1185">Reference proteome</keyword>
<sequence>MSIQASDLLEKLRQQFDNTPYPRIPLESFPTDPNRLYIHSLVTAYYHRNRKVISPKNRVILDAGCGTGYKSLELAAANPGAKIVGIDLSEESVKLARQRLKFHKVENVEFHAMPLEELPSLGIEFDYINNDEVLYLLPDPIAGLKAMQAVLKPDGILRTNFHSSLQRDVYLRSQKFFKLVGLMEGASCESDVELVRQTMGNLKDHVFIKSTTWRAIFETDDERLLVNHLLQGDRGWTLPEFFKALREAGLEFINMSDWRTWDLLSLFRDIDELPITIIMGLADKSYEEQLHLFELLHPIHRLLDVWCGHPSAAHNYTPVSEWTDQHWRKSLVHLHPQLITDAFKQDLIACVTELKMFEISQHLNLTDRPITIDSLLAACLLPLLNAPQRMPDLVERWQQLRPLNPITLETTDQKDSFEMVKQLLLQLETLGYILLECSA</sequence>
<comment type="caution">
    <text evidence="2">The sequence shown here is derived from an EMBL/GenBank/DDBJ whole genome shotgun (WGS) entry which is preliminary data.</text>
</comment>
<dbReference type="Proteomes" id="UP000646053">
    <property type="component" value="Unassembled WGS sequence"/>
</dbReference>
<evidence type="ECO:0000259" key="1">
    <source>
        <dbReference type="Pfam" id="PF13847"/>
    </source>
</evidence>
<protein>
    <submittedName>
        <fullName evidence="2">Methyltransferase domain-containing protein</fullName>
    </submittedName>
</protein>
<evidence type="ECO:0000313" key="3">
    <source>
        <dbReference type="Proteomes" id="UP000646053"/>
    </source>
</evidence>
<gene>
    <name evidence="2" type="ORF">GS601_09860</name>
</gene>
<dbReference type="SUPFAM" id="SSF53335">
    <property type="entry name" value="S-adenosyl-L-methionine-dependent methyltransferases"/>
    <property type="match status" value="1"/>
</dbReference>
<proteinExistence type="predicted"/>
<dbReference type="AlphaFoldDB" id="A0A8J7YZR2"/>
<keyword evidence="2" id="KW-0808">Transferase</keyword>
<dbReference type="Pfam" id="PF13847">
    <property type="entry name" value="Methyltransf_31"/>
    <property type="match status" value="1"/>
</dbReference>
<dbReference type="InterPro" id="IPR025714">
    <property type="entry name" value="Methyltranfer_dom"/>
</dbReference>
<dbReference type="Gene3D" id="3.40.50.150">
    <property type="entry name" value="Vaccinia Virus protein VP39"/>
    <property type="match status" value="1"/>
</dbReference>
<feature type="domain" description="Methyltransferase" evidence="1">
    <location>
        <begin position="56"/>
        <end position="163"/>
    </location>
</feature>
<name>A0A8J7YZR2_9CYAN</name>
<dbReference type="PANTHER" id="PTHR43464:SF91">
    <property type="entry name" value="SLL0487 PROTEIN"/>
    <property type="match status" value="1"/>
</dbReference>
<evidence type="ECO:0000313" key="2">
    <source>
        <dbReference type="EMBL" id="NDJ17592.1"/>
    </source>
</evidence>
<dbReference type="EMBL" id="WVIE01000009">
    <property type="protein sequence ID" value="NDJ17592.1"/>
    <property type="molecule type" value="Genomic_DNA"/>
</dbReference>
<dbReference type="GO" id="GO:0032259">
    <property type="term" value="P:methylation"/>
    <property type="evidence" value="ECO:0007669"/>
    <property type="project" value="UniProtKB-KW"/>
</dbReference>
<reference evidence="2" key="1">
    <citation type="submission" date="2019-12" db="EMBL/GenBank/DDBJ databases">
        <title>High-Quality draft genome sequences of three cyanobacteria isolated from the limestone walls of the Old Cathedral of Coimbra.</title>
        <authorList>
            <person name="Tiago I."/>
            <person name="Soares F."/>
            <person name="Portugal A."/>
        </authorList>
    </citation>
    <scope>NUCLEOTIDE SEQUENCE</scope>
    <source>
        <strain evidence="2">A</strain>
    </source>
</reference>
<dbReference type="InterPro" id="IPR029063">
    <property type="entry name" value="SAM-dependent_MTases_sf"/>
</dbReference>
<keyword evidence="2" id="KW-0489">Methyltransferase</keyword>
<dbReference type="CDD" id="cd02440">
    <property type="entry name" value="AdoMet_MTases"/>
    <property type="match status" value="1"/>
</dbReference>
<accession>A0A8J7YZR2</accession>
<organism evidence="2 3">
    <name type="scientific">Myxacorys almedinensis A</name>
    <dbReference type="NCBI Taxonomy" id="2690445"/>
    <lineage>
        <taxon>Bacteria</taxon>
        <taxon>Bacillati</taxon>
        <taxon>Cyanobacteriota</taxon>
        <taxon>Cyanophyceae</taxon>
        <taxon>Leptolyngbyales</taxon>
        <taxon>Leptolyngbyaceae</taxon>
        <taxon>Myxacorys</taxon>
        <taxon>Myxacorys almedinensis</taxon>
    </lineage>
</organism>
<dbReference type="RefSeq" id="WP_162423101.1">
    <property type="nucleotide sequence ID" value="NZ_WVIE01000009.1"/>
</dbReference>
<dbReference type="PANTHER" id="PTHR43464">
    <property type="entry name" value="METHYLTRANSFERASE"/>
    <property type="match status" value="1"/>
</dbReference>
<dbReference type="GO" id="GO:0008168">
    <property type="term" value="F:methyltransferase activity"/>
    <property type="evidence" value="ECO:0007669"/>
    <property type="project" value="UniProtKB-KW"/>
</dbReference>